<evidence type="ECO:0000313" key="6">
    <source>
        <dbReference type="Proteomes" id="UP001603978"/>
    </source>
</evidence>
<dbReference type="InterPro" id="IPR057326">
    <property type="entry name" value="KR_dom"/>
</dbReference>
<gene>
    <name evidence="5" type="ORF">ACFLIM_48100</name>
</gene>
<keyword evidence="6" id="KW-1185">Reference proteome</keyword>
<dbReference type="SUPFAM" id="SSF51735">
    <property type="entry name" value="NAD(P)-binding Rossmann-fold domains"/>
    <property type="match status" value="1"/>
</dbReference>
<feature type="domain" description="Ketoreductase" evidence="4">
    <location>
        <begin position="4"/>
        <end position="177"/>
    </location>
</feature>
<evidence type="ECO:0000259" key="4">
    <source>
        <dbReference type="SMART" id="SM00822"/>
    </source>
</evidence>
<organism evidence="5 6">
    <name type="scientific">Nonomuraea marmarensis</name>
    <dbReference type="NCBI Taxonomy" id="3351344"/>
    <lineage>
        <taxon>Bacteria</taxon>
        <taxon>Bacillati</taxon>
        <taxon>Actinomycetota</taxon>
        <taxon>Actinomycetes</taxon>
        <taxon>Streptosporangiales</taxon>
        <taxon>Streptosporangiaceae</taxon>
        <taxon>Nonomuraea</taxon>
    </lineage>
</organism>
<dbReference type="EMBL" id="JBICRM010000062">
    <property type="protein sequence ID" value="MFG1710950.1"/>
    <property type="molecule type" value="Genomic_DNA"/>
</dbReference>
<dbReference type="InterPro" id="IPR002347">
    <property type="entry name" value="SDR_fam"/>
</dbReference>
<evidence type="ECO:0000256" key="3">
    <source>
        <dbReference type="RuleBase" id="RU000363"/>
    </source>
</evidence>
<keyword evidence="2 5" id="KW-0560">Oxidoreductase</keyword>
<dbReference type="SMART" id="SM00822">
    <property type="entry name" value="PKS_KR"/>
    <property type="match status" value="1"/>
</dbReference>
<dbReference type="PRINTS" id="PR00081">
    <property type="entry name" value="GDHRDH"/>
</dbReference>
<dbReference type="InterPro" id="IPR036291">
    <property type="entry name" value="NAD(P)-bd_dom_sf"/>
</dbReference>
<proteinExistence type="inferred from homology"/>
<dbReference type="EC" id="1.1.-.-" evidence="5"/>
<evidence type="ECO:0000256" key="2">
    <source>
        <dbReference type="ARBA" id="ARBA00023002"/>
    </source>
</evidence>
<dbReference type="PANTHER" id="PTHR44169:SF6">
    <property type="entry name" value="NADPH-DEPENDENT 1-ACYLDIHYDROXYACETONE PHOSPHATE REDUCTASE"/>
    <property type="match status" value="1"/>
</dbReference>
<dbReference type="CDD" id="cd05374">
    <property type="entry name" value="17beta-HSD-like_SDR_c"/>
    <property type="match status" value="1"/>
</dbReference>
<dbReference type="RefSeq" id="WP_393177255.1">
    <property type="nucleotide sequence ID" value="NZ_JBICRM010000062.1"/>
</dbReference>
<dbReference type="PRINTS" id="PR00080">
    <property type="entry name" value="SDRFAMILY"/>
</dbReference>
<sequence>MTSNAALITGCSTGIGRATALALARAGYPTWATARRLDTLAELRAAGCRVQQLDVTDEEAITRVVRAVEEEHGAVGTLINNAGRGGGGPVEEIPLALVREVFETNVFGLIRMCQLVLPGMRRQHSGTIVNLGSAAGLVTPPTGCPYAMTKYALESLSDSLRQEVAPFGVNVVLVEPGAVRTEFMASSERHNPRTGGDGPYEGFKQSVARMVERAHREGARDVLSAEDVAKVIVRAVAARRPKARYKVGPRPASPRWPGASWAIAAGTRSCAAWCRSPSTDRRTRTAGPGPPHLVDRWVWARGLVTPLGSSFCR</sequence>
<name>A0ABW7AU96_9ACTN</name>
<evidence type="ECO:0000313" key="5">
    <source>
        <dbReference type="EMBL" id="MFG1710950.1"/>
    </source>
</evidence>
<dbReference type="Gene3D" id="3.40.50.720">
    <property type="entry name" value="NAD(P)-binding Rossmann-like Domain"/>
    <property type="match status" value="1"/>
</dbReference>
<protein>
    <submittedName>
        <fullName evidence="5">SDR family oxidoreductase</fullName>
        <ecNumber evidence="5">1.1.-.-</ecNumber>
    </submittedName>
</protein>
<reference evidence="5 6" key="1">
    <citation type="submission" date="2024-10" db="EMBL/GenBank/DDBJ databases">
        <authorList>
            <person name="Topkara A.R."/>
            <person name="Saygin H."/>
        </authorList>
    </citation>
    <scope>NUCLEOTIDE SEQUENCE [LARGE SCALE GENOMIC DNA]</scope>
    <source>
        <strain evidence="5 6">M3C6</strain>
    </source>
</reference>
<comment type="caution">
    <text evidence="5">The sequence shown here is derived from an EMBL/GenBank/DDBJ whole genome shotgun (WGS) entry which is preliminary data.</text>
</comment>
<dbReference type="GO" id="GO:0016491">
    <property type="term" value="F:oxidoreductase activity"/>
    <property type="evidence" value="ECO:0007669"/>
    <property type="project" value="UniProtKB-KW"/>
</dbReference>
<dbReference type="InterPro" id="IPR020904">
    <property type="entry name" value="Sc_DH/Rdtase_CS"/>
</dbReference>
<dbReference type="Pfam" id="PF00106">
    <property type="entry name" value="adh_short"/>
    <property type="match status" value="1"/>
</dbReference>
<dbReference type="Proteomes" id="UP001603978">
    <property type="component" value="Unassembled WGS sequence"/>
</dbReference>
<dbReference type="PROSITE" id="PS00061">
    <property type="entry name" value="ADH_SHORT"/>
    <property type="match status" value="1"/>
</dbReference>
<dbReference type="PANTHER" id="PTHR44169">
    <property type="entry name" value="NADPH-DEPENDENT 1-ACYLDIHYDROXYACETONE PHOSPHATE REDUCTASE"/>
    <property type="match status" value="1"/>
</dbReference>
<comment type="similarity">
    <text evidence="1 3">Belongs to the short-chain dehydrogenases/reductases (SDR) family.</text>
</comment>
<evidence type="ECO:0000256" key="1">
    <source>
        <dbReference type="ARBA" id="ARBA00006484"/>
    </source>
</evidence>
<accession>A0ABW7AU96</accession>